<gene>
    <name evidence="1" type="ORF">PC117_g28655</name>
</gene>
<dbReference type="EMBL" id="RCMK01005298">
    <property type="protein sequence ID" value="KAG2869759.1"/>
    <property type="molecule type" value="Genomic_DNA"/>
</dbReference>
<proteinExistence type="predicted"/>
<dbReference type="Proteomes" id="UP000736787">
    <property type="component" value="Unassembled WGS sequence"/>
</dbReference>
<organism evidence="1 2">
    <name type="scientific">Phytophthora cactorum</name>
    <dbReference type="NCBI Taxonomy" id="29920"/>
    <lineage>
        <taxon>Eukaryota</taxon>
        <taxon>Sar</taxon>
        <taxon>Stramenopiles</taxon>
        <taxon>Oomycota</taxon>
        <taxon>Peronosporomycetes</taxon>
        <taxon>Peronosporales</taxon>
        <taxon>Peronosporaceae</taxon>
        <taxon>Phytophthora</taxon>
    </lineage>
</organism>
<dbReference type="AlphaFoldDB" id="A0A8T1A481"/>
<accession>A0A8T1A481</accession>
<evidence type="ECO:0000313" key="2">
    <source>
        <dbReference type="Proteomes" id="UP000736787"/>
    </source>
</evidence>
<name>A0A8T1A481_9STRA</name>
<reference evidence="1" key="1">
    <citation type="submission" date="2018-10" db="EMBL/GenBank/DDBJ databases">
        <title>Effector identification in a new, highly contiguous assembly of the strawberry crown rot pathogen Phytophthora cactorum.</title>
        <authorList>
            <person name="Armitage A.D."/>
            <person name="Nellist C.F."/>
            <person name="Bates H."/>
            <person name="Vickerstaff R.J."/>
            <person name="Harrison R.J."/>
        </authorList>
    </citation>
    <scope>NUCLEOTIDE SEQUENCE</scope>
    <source>
        <strain evidence="1">4040</strain>
    </source>
</reference>
<sequence length="92" mass="9833">MFGTYSAFLISISRSSPLGRTTRSTMVPTPMMAALLPSATESSPSFRSIKCANLALSLQMWCVAPLSTAHIPDTFLPVETPHSSETANATRS</sequence>
<protein>
    <submittedName>
        <fullName evidence="1">Uncharacterized protein</fullName>
    </submittedName>
</protein>
<evidence type="ECO:0000313" key="1">
    <source>
        <dbReference type="EMBL" id="KAG2869759.1"/>
    </source>
</evidence>
<comment type="caution">
    <text evidence="1">The sequence shown here is derived from an EMBL/GenBank/DDBJ whole genome shotgun (WGS) entry which is preliminary data.</text>
</comment>